<dbReference type="STRING" id="155417.A0A4Q4TPY6"/>
<gene>
    <name evidence="2" type="ORF">DL764_001943</name>
</gene>
<sequence length="668" mass="71767">MEAEHLFNEHLRKGLDDLQEALEEIQDTYSSPISCAAATSDHEDDNSDAGEEGSENRILIDTRAADVLDRETAFLQPNAELEGITSIRRRSKSLPDPPSAGIFLEPTRYHPVKFPGESQILSAQEDPYEAEQQVLMPTEERLELIDESCPDCTGHDRIAGAYFNDDPLSPWSTSFGSGAATPAILGEAYLVDIHQPSEPPTPAQTPPPRRIARPQNKSFYNLHVTNCQTAVDTQDALRSLLGTYFVSEGAGHQQATFPFPRGLDDIWQPVFKKTGPDSSGICKRNVDLILAIGAQEGVDDEFVRALSGSLEKLGTKPDGITRGGRLNLGYLVVNAMRTLSTQPSSDHALDGPFPDPYPLATLVIPILETYMSFHSKIQFLLLEYPPEHLGTILAMQQLIGGDLLKVAGILDDSAGELRPGPSGVEEEKRHAAATASGARLLDSGAPPRTTPSFSKADFLLTSSATESEIATLVSAVWKILVNRSPSYVSDGAPSTSAAARDSPQNPGSGSENGPLARSPPIESGIRYEPLDSAAVMMGSQRPSSTSTSHGVGLPGSPASRPRPRVPRAPSPAKSSRSSTAGTVKKSSQRAKPRSVLGRELDVDGGSAVAPPYPASSSCDSFEDDQDDDEDGRFAAEERKYLPLFMGRRETPKGSSRKALKFLGLSTEE</sequence>
<feature type="compositionally biased region" description="Polar residues" evidence="1">
    <location>
        <begin position="488"/>
        <end position="511"/>
    </location>
</feature>
<comment type="caution">
    <text evidence="2">The sequence shown here is derived from an EMBL/GenBank/DDBJ whole genome shotgun (WGS) entry which is preliminary data.</text>
</comment>
<feature type="compositionally biased region" description="Acidic residues" evidence="1">
    <location>
        <begin position="620"/>
        <end position="630"/>
    </location>
</feature>
<feature type="compositionally biased region" description="Polar residues" evidence="1">
    <location>
        <begin position="540"/>
        <end position="549"/>
    </location>
</feature>
<feature type="compositionally biased region" description="Acidic residues" evidence="1">
    <location>
        <begin position="42"/>
        <end position="53"/>
    </location>
</feature>
<reference evidence="2 3" key="1">
    <citation type="submission" date="2018-06" db="EMBL/GenBank/DDBJ databases">
        <title>Complete Genomes of Monosporascus.</title>
        <authorList>
            <person name="Robinson A.J."/>
            <person name="Natvig D.O."/>
        </authorList>
    </citation>
    <scope>NUCLEOTIDE SEQUENCE [LARGE SCALE GENOMIC DNA]</scope>
    <source>
        <strain evidence="2 3">CBS 110550</strain>
    </source>
</reference>
<keyword evidence="3" id="KW-1185">Reference proteome</keyword>
<dbReference type="EMBL" id="QJNU01000065">
    <property type="protein sequence ID" value="RYP08374.1"/>
    <property type="molecule type" value="Genomic_DNA"/>
</dbReference>
<feature type="region of interest" description="Disordered" evidence="1">
    <location>
        <begin position="417"/>
        <end position="448"/>
    </location>
</feature>
<feature type="region of interest" description="Disordered" evidence="1">
    <location>
        <begin position="488"/>
        <end position="633"/>
    </location>
</feature>
<feature type="region of interest" description="Disordered" evidence="1">
    <location>
        <begin position="37"/>
        <end position="58"/>
    </location>
</feature>
<organism evidence="2 3">
    <name type="scientific">Monosporascus ibericus</name>
    <dbReference type="NCBI Taxonomy" id="155417"/>
    <lineage>
        <taxon>Eukaryota</taxon>
        <taxon>Fungi</taxon>
        <taxon>Dikarya</taxon>
        <taxon>Ascomycota</taxon>
        <taxon>Pezizomycotina</taxon>
        <taxon>Sordariomycetes</taxon>
        <taxon>Xylariomycetidae</taxon>
        <taxon>Xylariales</taxon>
        <taxon>Xylariales incertae sedis</taxon>
        <taxon>Monosporascus</taxon>
    </lineage>
</organism>
<evidence type="ECO:0000256" key="1">
    <source>
        <dbReference type="SAM" id="MobiDB-lite"/>
    </source>
</evidence>
<protein>
    <submittedName>
        <fullName evidence="2">Uncharacterized protein</fullName>
    </submittedName>
</protein>
<dbReference type="OrthoDB" id="5401106at2759"/>
<proteinExistence type="predicted"/>
<evidence type="ECO:0000313" key="3">
    <source>
        <dbReference type="Proteomes" id="UP000293360"/>
    </source>
</evidence>
<accession>A0A4Q4TPY6</accession>
<dbReference type="AlphaFoldDB" id="A0A4Q4TPY6"/>
<evidence type="ECO:0000313" key="2">
    <source>
        <dbReference type="EMBL" id="RYP08374.1"/>
    </source>
</evidence>
<name>A0A4Q4TPY6_9PEZI</name>
<feature type="compositionally biased region" description="Low complexity" evidence="1">
    <location>
        <begin position="606"/>
        <end position="619"/>
    </location>
</feature>
<dbReference type="Proteomes" id="UP000293360">
    <property type="component" value="Unassembled WGS sequence"/>
</dbReference>